<proteinExistence type="predicted"/>
<accession>A0A8J2QPQ6</accession>
<dbReference type="Proteomes" id="UP000789524">
    <property type="component" value="Unassembled WGS sequence"/>
</dbReference>
<comment type="caution">
    <text evidence="2">The sequence shown here is derived from an EMBL/GenBank/DDBJ whole genome shotgun (WGS) entry which is preliminary data.</text>
</comment>
<feature type="region of interest" description="Disordered" evidence="1">
    <location>
        <begin position="26"/>
        <end position="82"/>
    </location>
</feature>
<organism evidence="2 3">
    <name type="scientific">Danaus chrysippus</name>
    <name type="common">African queen</name>
    <dbReference type="NCBI Taxonomy" id="151541"/>
    <lineage>
        <taxon>Eukaryota</taxon>
        <taxon>Metazoa</taxon>
        <taxon>Ecdysozoa</taxon>
        <taxon>Arthropoda</taxon>
        <taxon>Hexapoda</taxon>
        <taxon>Insecta</taxon>
        <taxon>Pterygota</taxon>
        <taxon>Neoptera</taxon>
        <taxon>Endopterygota</taxon>
        <taxon>Lepidoptera</taxon>
        <taxon>Glossata</taxon>
        <taxon>Ditrysia</taxon>
        <taxon>Papilionoidea</taxon>
        <taxon>Nymphalidae</taxon>
        <taxon>Danainae</taxon>
        <taxon>Danaini</taxon>
        <taxon>Danaina</taxon>
        <taxon>Danaus</taxon>
        <taxon>Anosia</taxon>
    </lineage>
</organism>
<sequence>MRYKTLGQIVKKADGCGGWERSIRRVASRADESERSTHPTSLPFTGESTTPAHPPSPANTRPQHEPFTAPQSDLRDPIIYYN</sequence>
<evidence type="ECO:0000256" key="1">
    <source>
        <dbReference type="SAM" id="MobiDB-lite"/>
    </source>
</evidence>
<name>A0A8J2QPQ6_9NEOP</name>
<evidence type="ECO:0000313" key="2">
    <source>
        <dbReference type="EMBL" id="CAG9566771.1"/>
    </source>
</evidence>
<feature type="compositionally biased region" description="Basic and acidic residues" evidence="1">
    <location>
        <begin position="28"/>
        <end position="37"/>
    </location>
</feature>
<reference evidence="2" key="1">
    <citation type="submission" date="2021-09" db="EMBL/GenBank/DDBJ databases">
        <authorList>
            <person name="Martin H S."/>
        </authorList>
    </citation>
    <scope>NUCLEOTIDE SEQUENCE</scope>
</reference>
<gene>
    <name evidence="2" type="ORF">DCHRY22_LOCUS7362</name>
</gene>
<feature type="compositionally biased region" description="Polar residues" evidence="1">
    <location>
        <begin position="38"/>
        <end position="51"/>
    </location>
</feature>
<dbReference type="EMBL" id="CAKASE010000057">
    <property type="protein sequence ID" value="CAG9566771.1"/>
    <property type="molecule type" value="Genomic_DNA"/>
</dbReference>
<protein>
    <submittedName>
        <fullName evidence="2">(African queen) hypothetical protein</fullName>
    </submittedName>
</protein>
<dbReference type="AlphaFoldDB" id="A0A8J2QPQ6"/>
<evidence type="ECO:0000313" key="3">
    <source>
        <dbReference type="Proteomes" id="UP000789524"/>
    </source>
</evidence>
<keyword evidence="3" id="KW-1185">Reference proteome</keyword>